<dbReference type="Proteomes" id="UP001497516">
    <property type="component" value="Chromosome 10"/>
</dbReference>
<dbReference type="GO" id="GO:0008017">
    <property type="term" value="F:microtubule binding"/>
    <property type="evidence" value="ECO:0007669"/>
    <property type="project" value="InterPro"/>
</dbReference>
<evidence type="ECO:0000313" key="4">
    <source>
        <dbReference type="EMBL" id="CAL1362459.1"/>
    </source>
</evidence>
<evidence type="ECO:0000313" key="5">
    <source>
        <dbReference type="Proteomes" id="UP001497516"/>
    </source>
</evidence>
<dbReference type="EMBL" id="OZ034814">
    <property type="protein sequence ID" value="CAL1362459.1"/>
    <property type="molecule type" value="Genomic_DNA"/>
</dbReference>
<dbReference type="AlphaFoldDB" id="A0AAV2D029"/>
<dbReference type="InterPro" id="IPR000225">
    <property type="entry name" value="Armadillo"/>
</dbReference>
<organism evidence="4 5">
    <name type="scientific">Linum trigynum</name>
    <dbReference type="NCBI Taxonomy" id="586398"/>
    <lineage>
        <taxon>Eukaryota</taxon>
        <taxon>Viridiplantae</taxon>
        <taxon>Streptophyta</taxon>
        <taxon>Embryophyta</taxon>
        <taxon>Tracheophyta</taxon>
        <taxon>Spermatophyta</taxon>
        <taxon>Magnoliopsida</taxon>
        <taxon>eudicotyledons</taxon>
        <taxon>Gunneridae</taxon>
        <taxon>Pentapetalae</taxon>
        <taxon>rosids</taxon>
        <taxon>fabids</taxon>
        <taxon>Malpighiales</taxon>
        <taxon>Linaceae</taxon>
        <taxon>Linum</taxon>
    </lineage>
</organism>
<keyword evidence="1" id="KW-0677">Repeat</keyword>
<evidence type="ECO:0000259" key="3">
    <source>
        <dbReference type="PROSITE" id="PS50004"/>
    </source>
</evidence>
<dbReference type="GO" id="GO:0010330">
    <property type="term" value="C:cellulose synthase complex"/>
    <property type="evidence" value="ECO:0007669"/>
    <property type="project" value="InterPro"/>
</dbReference>
<dbReference type="InterPro" id="IPR035892">
    <property type="entry name" value="C2_domain_sf"/>
</dbReference>
<feature type="chain" id="PRO_5043886683" description="C2 domain-containing protein" evidence="2">
    <location>
        <begin position="28"/>
        <end position="536"/>
    </location>
</feature>
<name>A0AAV2D029_9ROSI</name>
<dbReference type="Gene3D" id="1.25.10.10">
    <property type="entry name" value="Leucine-rich Repeat Variant"/>
    <property type="match status" value="2"/>
</dbReference>
<dbReference type="PROSITE" id="PS50004">
    <property type="entry name" value="C2"/>
    <property type="match status" value="1"/>
</dbReference>
<dbReference type="PANTHER" id="PTHR46369">
    <property type="entry name" value="PROTEIN CELLULOSE SYNTHASE INTERACTIVE 1"/>
    <property type="match status" value="1"/>
</dbReference>
<keyword evidence="2" id="KW-0732">Signal</keyword>
<feature type="domain" description="C2" evidence="3">
    <location>
        <begin position="393"/>
        <end position="509"/>
    </location>
</feature>
<dbReference type="InterPro" id="IPR044297">
    <property type="entry name" value="CSI1/2/3"/>
</dbReference>
<evidence type="ECO:0000256" key="1">
    <source>
        <dbReference type="ARBA" id="ARBA00022737"/>
    </source>
</evidence>
<dbReference type="InterPro" id="IPR011989">
    <property type="entry name" value="ARM-like"/>
</dbReference>
<dbReference type="CDD" id="cd00030">
    <property type="entry name" value="C2"/>
    <property type="match status" value="1"/>
</dbReference>
<dbReference type="SUPFAM" id="SSF49562">
    <property type="entry name" value="C2 domain (Calcium/lipid-binding domain, CaLB)"/>
    <property type="match status" value="1"/>
</dbReference>
<evidence type="ECO:0000256" key="2">
    <source>
        <dbReference type="SAM" id="SignalP"/>
    </source>
</evidence>
<dbReference type="SMART" id="SM00185">
    <property type="entry name" value="ARM"/>
    <property type="match status" value="3"/>
</dbReference>
<keyword evidence="5" id="KW-1185">Reference proteome</keyword>
<dbReference type="InterPro" id="IPR000008">
    <property type="entry name" value="C2_dom"/>
</dbReference>
<dbReference type="Gene3D" id="2.60.40.150">
    <property type="entry name" value="C2 domain"/>
    <property type="match status" value="1"/>
</dbReference>
<dbReference type="GO" id="GO:2001006">
    <property type="term" value="P:regulation of cellulose biosynthetic process"/>
    <property type="evidence" value="ECO:0007669"/>
    <property type="project" value="InterPro"/>
</dbReference>
<reference evidence="4 5" key="1">
    <citation type="submission" date="2024-04" db="EMBL/GenBank/DDBJ databases">
        <authorList>
            <person name="Fracassetti M."/>
        </authorList>
    </citation>
    <scope>NUCLEOTIDE SEQUENCE [LARGE SCALE GENOMIC DNA]</scope>
</reference>
<dbReference type="SUPFAM" id="SSF48371">
    <property type="entry name" value="ARM repeat"/>
    <property type="match status" value="1"/>
</dbReference>
<dbReference type="PANTHER" id="PTHR46369:SF1">
    <property type="entry name" value="PROTEIN CELLULOSE SYNTHASE INTERACTIVE 3"/>
    <property type="match status" value="1"/>
</dbReference>
<proteinExistence type="predicted"/>
<feature type="signal peptide" evidence="2">
    <location>
        <begin position="1"/>
        <end position="27"/>
    </location>
</feature>
<dbReference type="GO" id="GO:0051211">
    <property type="term" value="P:anisotropic cell growth"/>
    <property type="evidence" value="ECO:0007669"/>
    <property type="project" value="InterPro"/>
</dbReference>
<gene>
    <name evidence="4" type="ORF">LTRI10_LOCUS9468</name>
</gene>
<accession>A0AAV2D029</accession>
<dbReference type="SMART" id="SM00239">
    <property type="entry name" value="C2"/>
    <property type="match status" value="1"/>
</dbReference>
<protein>
    <recommendedName>
        <fullName evidence="3">C2 domain-containing protein</fullName>
    </recommendedName>
</protein>
<sequence>MTKNAVVPLVRLAGIGILTLQQTAVAALEKISTTWPQEVADTGGIHEISKLIVQDDPEPSLELWEAAALTLSNILRFNVEYYNRVPLLVLARMLQSTFDSTIKVALNALLVRDRADESSAEQMVEAGVVDALLDLLRSHHCEEISGRLLEALFNKNRVREMKITKFAIAPLAQYLLDPQTTSETCKLLAALALGDLSQQEGHARSSDSVTACRALVSLLEDQPSEEMTMVAVCALQNFVMHSRTNRRAVAEAGGILVIQELLISPSADVAAQAAVLIKLMFSNQSLQEYVSTELVRSLTAALEREFLSAATMNIRILRAINVVFTNFAKLHASEAATLCIPHLVTALKSDNEAAQSCALDTLCVLKDSWSAMPVDIAKSQAMMTAEAVPVLQSLSKACPTGTYDKADALLRCLPGCLTVTIKRGNNLKQANALCQLTIGNSPQRQTKVVSNNSSPEWNESFTWAFDVAPRGQQLSIVCKSKGTFGKTTLGRVSVRIDRVVTDGMYNGVVTLTNDATKDDTSITLEIEIVWANTTSE</sequence>
<dbReference type="Pfam" id="PF00168">
    <property type="entry name" value="C2"/>
    <property type="match status" value="1"/>
</dbReference>
<dbReference type="InterPro" id="IPR016024">
    <property type="entry name" value="ARM-type_fold"/>
</dbReference>